<name>A0ABP0MPW0_9DINO</name>
<evidence type="ECO:0000313" key="1">
    <source>
        <dbReference type="EMBL" id="CAK9053148.1"/>
    </source>
</evidence>
<gene>
    <name evidence="1" type="ORF">CCMP2556_LOCUS26727</name>
</gene>
<keyword evidence="2" id="KW-1185">Reference proteome</keyword>
<reference evidence="1 2" key="1">
    <citation type="submission" date="2024-02" db="EMBL/GenBank/DDBJ databases">
        <authorList>
            <person name="Chen Y."/>
            <person name="Shah S."/>
            <person name="Dougan E. K."/>
            <person name="Thang M."/>
            <person name="Chan C."/>
        </authorList>
    </citation>
    <scope>NUCLEOTIDE SEQUENCE [LARGE SCALE GENOMIC DNA]</scope>
</reference>
<protein>
    <submittedName>
        <fullName evidence="1">Uncharacterized protein</fullName>
    </submittedName>
</protein>
<dbReference type="Gene3D" id="1.10.287.70">
    <property type="match status" value="1"/>
</dbReference>
<proteinExistence type="predicted"/>
<accession>A0ABP0MPW0</accession>
<comment type="caution">
    <text evidence="1">The sequence shown here is derived from an EMBL/GenBank/DDBJ whole genome shotgun (WGS) entry which is preliminary data.</text>
</comment>
<organism evidence="1 2">
    <name type="scientific">Durusdinium trenchii</name>
    <dbReference type="NCBI Taxonomy" id="1381693"/>
    <lineage>
        <taxon>Eukaryota</taxon>
        <taxon>Sar</taxon>
        <taxon>Alveolata</taxon>
        <taxon>Dinophyceae</taxon>
        <taxon>Suessiales</taxon>
        <taxon>Symbiodiniaceae</taxon>
        <taxon>Durusdinium</taxon>
    </lineage>
</organism>
<evidence type="ECO:0000313" key="2">
    <source>
        <dbReference type="Proteomes" id="UP001642484"/>
    </source>
</evidence>
<sequence>MLFADGEMPKNLKGLFPDVGQSMFVLFLVMNSDFEPVQDLLSQVPVSQLFIALFIVISNWAILAIFTAVVSENMITTVENRRMKLEKDESTYRTDRSLVKLKEFFEEIKPGEHELIYTHEFTTFLNDPDKEAELCDAAGISSQDLKDLLKLLSHKPVNNDRSYILEKDFLSGLKQQNDAANERSMMRLEKQIMALEDRLRHWMEEQDEIPKPPSAVSVSPIRLPRYAGPTARGRPRGNVDVPAVAPSASASP</sequence>
<dbReference type="EMBL" id="CAXAMN010018857">
    <property type="protein sequence ID" value="CAK9053148.1"/>
    <property type="molecule type" value="Genomic_DNA"/>
</dbReference>
<dbReference type="Proteomes" id="UP001642484">
    <property type="component" value="Unassembled WGS sequence"/>
</dbReference>